<protein>
    <submittedName>
        <fullName evidence="2">Uncharacterized protein</fullName>
    </submittedName>
</protein>
<accession>A0AAF0Y5K6</accession>
<gene>
    <name evidence="2" type="ORF">LOC62_01G001735</name>
</gene>
<keyword evidence="3" id="KW-1185">Reference proteome</keyword>
<dbReference type="Proteomes" id="UP000827549">
    <property type="component" value="Chromosome 1"/>
</dbReference>
<dbReference type="EMBL" id="CP086714">
    <property type="protein sequence ID" value="WOO78186.1"/>
    <property type="molecule type" value="Genomic_DNA"/>
</dbReference>
<evidence type="ECO:0000313" key="2">
    <source>
        <dbReference type="EMBL" id="WOO78186.1"/>
    </source>
</evidence>
<reference evidence="2" key="1">
    <citation type="submission" date="2023-10" db="EMBL/GenBank/DDBJ databases">
        <authorList>
            <person name="Noh H."/>
        </authorList>
    </citation>
    <scope>NUCLEOTIDE SEQUENCE</scope>
    <source>
        <strain evidence="2">DUCC4014</strain>
    </source>
</reference>
<keyword evidence="1" id="KW-0812">Transmembrane</keyword>
<evidence type="ECO:0000313" key="3">
    <source>
        <dbReference type="Proteomes" id="UP000827549"/>
    </source>
</evidence>
<keyword evidence="1" id="KW-0472">Membrane</keyword>
<sequence>MPKRTQDPEIAVAVEAEVGDRSWIPEAYLPNASAFTDDINPFSTWTWGNYERKVFLIGVCAALFVWGGIKAGEGVFLLAGLLFILGAALASVGLYVFFPSDRVTLPHDA</sequence>
<feature type="transmembrane region" description="Helical" evidence="1">
    <location>
        <begin position="54"/>
        <end position="69"/>
    </location>
</feature>
<dbReference type="GeneID" id="87804990"/>
<proteinExistence type="predicted"/>
<name>A0AAF0Y5K6_9TREE</name>
<feature type="transmembrane region" description="Helical" evidence="1">
    <location>
        <begin position="75"/>
        <end position="98"/>
    </location>
</feature>
<dbReference type="RefSeq" id="XP_062624218.1">
    <property type="nucleotide sequence ID" value="XM_062768234.1"/>
</dbReference>
<evidence type="ECO:0000256" key="1">
    <source>
        <dbReference type="SAM" id="Phobius"/>
    </source>
</evidence>
<dbReference type="AlphaFoldDB" id="A0AAF0Y5K6"/>
<keyword evidence="1" id="KW-1133">Transmembrane helix</keyword>
<organism evidence="2 3">
    <name type="scientific">Vanrija pseudolonga</name>
    <dbReference type="NCBI Taxonomy" id="143232"/>
    <lineage>
        <taxon>Eukaryota</taxon>
        <taxon>Fungi</taxon>
        <taxon>Dikarya</taxon>
        <taxon>Basidiomycota</taxon>
        <taxon>Agaricomycotina</taxon>
        <taxon>Tremellomycetes</taxon>
        <taxon>Trichosporonales</taxon>
        <taxon>Trichosporonaceae</taxon>
        <taxon>Vanrija</taxon>
    </lineage>
</organism>